<organism evidence="6 7">
    <name type="scientific">Pseudahrensia aquimaris</name>
    <dbReference type="NCBI Taxonomy" id="744461"/>
    <lineage>
        <taxon>Bacteria</taxon>
        <taxon>Pseudomonadati</taxon>
        <taxon>Pseudomonadota</taxon>
        <taxon>Alphaproteobacteria</taxon>
        <taxon>Hyphomicrobiales</taxon>
        <taxon>Ahrensiaceae</taxon>
        <taxon>Pseudahrensia</taxon>
    </lineage>
</organism>
<dbReference type="Pfam" id="PF00990">
    <property type="entry name" value="GGDEF"/>
    <property type="match status" value="1"/>
</dbReference>
<feature type="domain" description="Response regulatory" evidence="4">
    <location>
        <begin position="4"/>
        <end position="120"/>
    </location>
</feature>
<proteinExistence type="predicted"/>
<name>A0ABW3FHU3_9HYPH</name>
<dbReference type="Gene3D" id="3.30.70.270">
    <property type="match status" value="1"/>
</dbReference>
<dbReference type="CDD" id="cd17538">
    <property type="entry name" value="REC_D1_PleD-like"/>
    <property type="match status" value="1"/>
</dbReference>
<dbReference type="Pfam" id="PF00072">
    <property type="entry name" value="Response_reg"/>
    <property type="match status" value="2"/>
</dbReference>
<dbReference type="EC" id="2.7.7.65" evidence="1"/>
<dbReference type="PANTHER" id="PTHR45138">
    <property type="entry name" value="REGULATORY COMPONENTS OF SENSORY TRANSDUCTION SYSTEM"/>
    <property type="match status" value="1"/>
</dbReference>
<gene>
    <name evidence="6" type="ORF">ACFQ14_16735</name>
</gene>
<comment type="caution">
    <text evidence="6">The sequence shown here is derived from an EMBL/GenBank/DDBJ whole genome shotgun (WGS) entry which is preliminary data.</text>
</comment>
<evidence type="ECO:0000256" key="1">
    <source>
        <dbReference type="ARBA" id="ARBA00012528"/>
    </source>
</evidence>
<evidence type="ECO:0000313" key="6">
    <source>
        <dbReference type="EMBL" id="MFD0918051.1"/>
    </source>
</evidence>
<evidence type="ECO:0000259" key="5">
    <source>
        <dbReference type="PROSITE" id="PS50887"/>
    </source>
</evidence>
<evidence type="ECO:0000313" key="7">
    <source>
        <dbReference type="Proteomes" id="UP001597101"/>
    </source>
</evidence>
<dbReference type="InterPro" id="IPR001789">
    <property type="entry name" value="Sig_transdc_resp-reg_receiver"/>
</dbReference>
<dbReference type="InterPro" id="IPR000160">
    <property type="entry name" value="GGDEF_dom"/>
</dbReference>
<evidence type="ECO:0000259" key="4">
    <source>
        <dbReference type="PROSITE" id="PS50110"/>
    </source>
</evidence>
<feature type="domain" description="Response regulatory" evidence="4">
    <location>
        <begin position="159"/>
        <end position="274"/>
    </location>
</feature>
<dbReference type="SMART" id="SM00448">
    <property type="entry name" value="REC"/>
    <property type="match status" value="2"/>
</dbReference>
<dbReference type="InterPro" id="IPR011006">
    <property type="entry name" value="CheY-like_superfamily"/>
</dbReference>
<dbReference type="InterPro" id="IPR050469">
    <property type="entry name" value="Diguanylate_Cyclase"/>
</dbReference>
<sequence length="458" mass="51370">MTARILVVDDVKANVKLMQARLMAEYFDVVSAYNGPDALDICRRGLVDVVLLDVMMPGMDGYEVCRSLKADSRTAHIPIVMVSSLDQPSDKVEGLSCGADDFLTKPVNDLALTTRLRSLSRLKMVTDELRLRVSSNNEMGVKEEFTDDHIDPKDGREGRILVVDERQFSFKNLVKPLEREHTVDVVTVPQEALFRAAENEYDLIIVSLALEELDPLRLCSQLRSLDRTRNTPVLVVANEGDDSIVIRAIDLGVNDYISRPLDKSELLARARTQVRRKRLNNRLRDNMQATMELAVRDSLTGMNNRRYFDTHMESLFNQASVGGRPLSLILVDIDHFKAVNDTHGHQTGDDVLRLFAQRLVKSVRSRDLACRYGGEEFMIAMPDTDSELAMVVAERMRREIEGQPLGVRNGEMHVSITMSAGIASIQGPDDTIEQMVARADKALYEAKKSGRNQVQLAA</sequence>
<dbReference type="NCBIfam" id="NF007135">
    <property type="entry name" value="PRK09581.1"/>
    <property type="match status" value="1"/>
</dbReference>
<comment type="catalytic activity">
    <reaction evidence="2">
        <text>2 GTP = 3',3'-c-di-GMP + 2 diphosphate</text>
        <dbReference type="Rhea" id="RHEA:24898"/>
        <dbReference type="ChEBI" id="CHEBI:33019"/>
        <dbReference type="ChEBI" id="CHEBI:37565"/>
        <dbReference type="ChEBI" id="CHEBI:58805"/>
        <dbReference type="EC" id="2.7.7.65"/>
    </reaction>
</comment>
<dbReference type="PROSITE" id="PS50110">
    <property type="entry name" value="RESPONSE_REGULATORY"/>
    <property type="match status" value="2"/>
</dbReference>
<comment type="caution">
    <text evidence="3">Lacks conserved residue(s) required for the propagation of feature annotation.</text>
</comment>
<dbReference type="InterPro" id="IPR029787">
    <property type="entry name" value="Nucleotide_cyclase"/>
</dbReference>
<protein>
    <recommendedName>
        <fullName evidence="1">diguanylate cyclase</fullName>
        <ecNumber evidence="1">2.7.7.65</ecNumber>
    </recommendedName>
</protein>
<dbReference type="SUPFAM" id="SSF52172">
    <property type="entry name" value="CheY-like"/>
    <property type="match status" value="2"/>
</dbReference>
<dbReference type="Proteomes" id="UP001597101">
    <property type="component" value="Unassembled WGS sequence"/>
</dbReference>
<dbReference type="EMBL" id="JBHTJV010000026">
    <property type="protein sequence ID" value="MFD0918051.1"/>
    <property type="molecule type" value="Genomic_DNA"/>
</dbReference>
<dbReference type="Gene3D" id="3.40.50.2300">
    <property type="match status" value="2"/>
</dbReference>
<feature type="domain" description="GGDEF" evidence="5">
    <location>
        <begin position="324"/>
        <end position="458"/>
    </location>
</feature>
<dbReference type="InterPro" id="IPR043128">
    <property type="entry name" value="Rev_trsase/Diguanyl_cyclase"/>
</dbReference>
<evidence type="ECO:0000256" key="3">
    <source>
        <dbReference type="PROSITE-ProRule" id="PRU00169"/>
    </source>
</evidence>
<dbReference type="RefSeq" id="WP_377213900.1">
    <property type="nucleotide sequence ID" value="NZ_JBHTJV010000026.1"/>
</dbReference>
<reference evidence="7" key="1">
    <citation type="journal article" date="2019" name="Int. J. Syst. Evol. Microbiol.">
        <title>The Global Catalogue of Microorganisms (GCM) 10K type strain sequencing project: providing services to taxonomists for standard genome sequencing and annotation.</title>
        <authorList>
            <consortium name="The Broad Institute Genomics Platform"/>
            <consortium name="The Broad Institute Genome Sequencing Center for Infectious Disease"/>
            <person name="Wu L."/>
            <person name="Ma J."/>
        </authorList>
    </citation>
    <scope>NUCLEOTIDE SEQUENCE [LARGE SCALE GENOMIC DNA]</scope>
    <source>
        <strain evidence="7">CCUG 60023</strain>
    </source>
</reference>
<evidence type="ECO:0000256" key="2">
    <source>
        <dbReference type="ARBA" id="ARBA00034247"/>
    </source>
</evidence>
<dbReference type="CDD" id="cd01949">
    <property type="entry name" value="GGDEF"/>
    <property type="match status" value="1"/>
</dbReference>
<dbReference type="SMART" id="SM00267">
    <property type="entry name" value="GGDEF"/>
    <property type="match status" value="1"/>
</dbReference>
<dbReference type="NCBIfam" id="TIGR00254">
    <property type="entry name" value="GGDEF"/>
    <property type="match status" value="1"/>
</dbReference>
<accession>A0ABW3FHU3</accession>
<dbReference type="PROSITE" id="PS50887">
    <property type="entry name" value="GGDEF"/>
    <property type="match status" value="1"/>
</dbReference>
<dbReference type="PANTHER" id="PTHR45138:SF9">
    <property type="entry name" value="DIGUANYLATE CYCLASE DGCM-RELATED"/>
    <property type="match status" value="1"/>
</dbReference>
<dbReference type="SUPFAM" id="SSF55073">
    <property type="entry name" value="Nucleotide cyclase"/>
    <property type="match status" value="1"/>
</dbReference>
<keyword evidence="7" id="KW-1185">Reference proteome</keyword>
<keyword evidence="3" id="KW-0597">Phosphoprotein</keyword>
<feature type="modified residue" description="4-aspartylphosphate" evidence="3">
    <location>
        <position position="53"/>
    </location>
</feature>